<feature type="compositionally biased region" description="Polar residues" evidence="1">
    <location>
        <begin position="784"/>
        <end position="801"/>
    </location>
</feature>
<evidence type="ECO:0000313" key="3">
    <source>
        <dbReference type="Proteomes" id="UP000698800"/>
    </source>
</evidence>
<feature type="region of interest" description="Disordered" evidence="1">
    <location>
        <begin position="833"/>
        <end position="852"/>
    </location>
</feature>
<feature type="region of interest" description="Disordered" evidence="1">
    <location>
        <begin position="748"/>
        <end position="807"/>
    </location>
</feature>
<dbReference type="EMBL" id="JAGHQL010000088">
    <property type="protein sequence ID" value="KAH0539040.1"/>
    <property type="molecule type" value="Genomic_DNA"/>
</dbReference>
<dbReference type="OrthoDB" id="3938867at2759"/>
<dbReference type="AlphaFoldDB" id="A0A9P8KX48"/>
<proteinExistence type="predicted"/>
<gene>
    <name evidence="2" type="ORF">FGG08_004386</name>
</gene>
<evidence type="ECO:0000313" key="2">
    <source>
        <dbReference type="EMBL" id="KAH0539040.1"/>
    </source>
</evidence>
<reference evidence="2" key="1">
    <citation type="submission" date="2021-03" db="EMBL/GenBank/DDBJ databases">
        <title>Comparative genomics and phylogenomic investigation of the class Geoglossomycetes provide insights into ecological specialization and systematics.</title>
        <authorList>
            <person name="Melie T."/>
            <person name="Pirro S."/>
            <person name="Miller A.N."/>
            <person name="Quandt A."/>
        </authorList>
    </citation>
    <scope>NUCLEOTIDE SEQUENCE</scope>
    <source>
        <strain evidence="2">GBOQ0MN5Z8</strain>
    </source>
</reference>
<comment type="caution">
    <text evidence="2">The sequence shown here is derived from an EMBL/GenBank/DDBJ whole genome shotgun (WGS) entry which is preliminary data.</text>
</comment>
<feature type="compositionally biased region" description="Low complexity" evidence="1">
    <location>
        <begin position="750"/>
        <end position="770"/>
    </location>
</feature>
<organism evidence="2 3">
    <name type="scientific">Glutinoglossum americanum</name>
    <dbReference type="NCBI Taxonomy" id="1670608"/>
    <lineage>
        <taxon>Eukaryota</taxon>
        <taxon>Fungi</taxon>
        <taxon>Dikarya</taxon>
        <taxon>Ascomycota</taxon>
        <taxon>Pezizomycotina</taxon>
        <taxon>Geoglossomycetes</taxon>
        <taxon>Geoglossales</taxon>
        <taxon>Geoglossaceae</taxon>
        <taxon>Glutinoglossum</taxon>
    </lineage>
</organism>
<keyword evidence="3" id="KW-1185">Reference proteome</keyword>
<dbReference type="Proteomes" id="UP000698800">
    <property type="component" value="Unassembled WGS sequence"/>
</dbReference>
<evidence type="ECO:0008006" key="4">
    <source>
        <dbReference type="Google" id="ProtNLM"/>
    </source>
</evidence>
<protein>
    <recommendedName>
        <fullName evidence="4">F-box domain-containing protein</fullName>
    </recommendedName>
</protein>
<name>A0A9P8KX48_9PEZI</name>
<accession>A0A9P8KX48</accession>
<evidence type="ECO:0000256" key="1">
    <source>
        <dbReference type="SAM" id="MobiDB-lite"/>
    </source>
</evidence>
<sequence length="918" mass="104127">MAAITQGLYIHRYNGRYYVFYSHTDSYPDGLGSWIVADIPTDPDEYKKWLRRMRLKYAKIEKLLEEQVFTLTEADHQPSTDAPRVSRPDYAALIGDSIEQIPSVLPSLGEGDVIQWIYTVDLDRGVFSVDNGAHFHLDKIPRSDVWIKALARDISGWRNLDTKLVPKECVAHLALTPRPPAPALLEVYKSLLVKSVRAKTDFDLGSGLSHKYLIQLSIWHKFSIKYSARLSDFLYSWEPQDFVFREFVYAILCLASDDPENIRYIPGRQLQASSGEGCRWLEGRGRNPTPLPIFMQGCHRLGVAPGSSPTHGNSYWFGRVLVCLAVGLNQDERRKAAIGEAVAFGKKSGCRWFDAVLISIEHIVLLRLLPGNEVEHTDAISLFSIPVHTSLHPEKRPAIRYASLRSCPHKNLPGTEDQVGAGTGAIRQVVRSKSLGYILNYDPRGRMLYIAKEIERKALLKQKPVDAVAEALKTVSPGFIALMHLFDGAAYSQLKPFASHNEGIFPTEVMHMILSHTDSETYRMCSMVSRNLRRYCERTPVFDDNAILGYRAPMTFTIANRKTGVIKDTQLHEFKEDVRTKLCPVIGSMERPSFLEGLEISFKDLAEEPHSAMSVRRIGSPRDPSPNVIAAMTRQVNGYTGAWETYLRAVIKDRWRSDWHTHREEHWSHLPHDTRMLYVTYGTSTKRQNAKLWALIKEPPDDREEMWEEFVRRAEGLLEVSKVQHTLLLVVIGDSVRAYSWEVEGPIPKPSEISIKESSIPSESTSQSSQTERDKPPAAPPEETQATRSQKENAQPSTTHPQLVPRIGGKHLSIRKEEHEQLLRLFLTKLRRRAGPETSSADDGPEWERSDKEWRELKRKPFRLTPDTTSQGSFATKKKLLIAGVIAHLGGCLGQHRDPPVRVRANRTRRYLGWGFIG</sequence>